<sequence length="27" mass="2972">MPESGRGEIHWMCTAPTRVVSQSLLEG</sequence>
<evidence type="ECO:0000313" key="2">
    <source>
        <dbReference type="Proteomes" id="UP000593573"/>
    </source>
</evidence>
<accession>A0A7J8WDH7</accession>
<comment type="caution">
    <text evidence="1">The sequence shown here is derived from an EMBL/GenBank/DDBJ whole genome shotgun (WGS) entry which is preliminary data.</text>
</comment>
<organism evidence="1 2">
    <name type="scientific">Gossypium klotzschianum</name>
    <dbReference type="NCBI Taxonomy" id="34286"/>
    <lineage>
        <taxon>Eukaryota</taxon>
        <taxon>Viridiplantae</taxon>
        <taxon>Streptophyta</taxon>
        <taxon>Embryophyta</taxon>
        <taxon>Tracheophyta</taxon>
        <taxon>Spermatophyta</taxon>
        <taxon>Magnoliopsida</taxon>
        <taxon>eudicotyledons</taxon>
        <taxon>Gunneridae</taxon>
        <taxon>Pentapetalae</taxon>
        <taxon>rosids</taxon>
        <taxon>malvids</taxon>
        <taxon>Malvales</taxon>
        <taxon>Malvaceae</taxon>
        <taxon>Malvoideae</taxon>
        <taxon>Gossypium</taxon>
    </lineage>
</organism>
<dbReference type="EMBL" id="JABFAB010245577">
    <property type="protein sequence ID" value="MBA0672694.1"/>
    <property type="molecule type" value="Genomic_DNA"/>
</dbReference>
<reference evidence="1 2" key="1">
    <citation type="journal article" date="2019" name="Genome Biol. Evol.">
        <title>Insights into the evolution of the New World diploid cottons (Gossypium, subgenus Houzingenia) based on genome sequencing.</title>
        <authorList>
            <person name="Grover C.E."/>
            <person name="Arick M.A. 2nd"/>
            <person name="Thrash A."/>
            <person name="Conover J.L."/>
            <person name="Sanders W.S."/>
            <person name="Peterson D.G."/>
            <person name="Frelichowski J.E."/>
            <person name="Scheffler J.A."/>
            <person name="Scheffler B.E."/>
            <person name="Wendel J.F."/>
        </authorList>
    </citation>
    <scope>NUCLEOTIDE SEQUENCE [LARGE SCALE GENOMIC DNA]</scope>
    <source>
        <strain evidence="1">57</strain>
        <tissue evidence="1">Leaf</tissue>
    </source>
</reference>
<dbReference type="Proteomes" id="UP000593573">
    <property type="component" value="Unassembled WGS sequence"/>
</dbReference>
<gene>
    <name evidence="1" type="ORF">Goklo_025186</name>
</gene>
<protein>
    <submittedName>
        <fullName evidence="1">Uncharacterized protein</fullName>
    </submittedName>
</protein>
<keyword evidence="2" id="KW-1185">Reference proteome</keyword>
<name>A0A7J8WDH7_9ROSI</name>
<evidence type="ECO:0000313" key="1">
    <source>
        <dbReference type="EMBL" id="MBA0672694.1"/>
    </source>
</evidence>
<dbReference type="AlphaFoldDB" id="A0A7J8WDH7"/>
<proteinExistence type="predicted"/>